<dbReference type="GO" id="GO:0044781">
    <property type="term" value="P:bacterial-type flagellum organization"/>
    <property type="evidence" value="ECO:0007669"/>
    <property type="project" value="UniProtKB-KW"/>
</dbReference>
<evidence type="ECO:0000313" key="10">
    <source>
        <dbReference type="EMBL" id="KTD64808.1"/>
    </source>
</evidence>
<evidence type="ECO:0000256" key="8">
    <source>
        <dbReference type="ARBA" id="ARBA00030117"/>
    </source>
</evidence>
<feature type="domain" description="Anti-sigma-28 factor FlgM C-terminal" evidence="9">
    <location>
        <begin position="46"/>
        <end position="98"/>
    </location>
</feature>
<keyword evidence="4" id="KW-1005">Bacterial flagellum biogenesis</keyword>
<evidence type="ECO:0000256" key="6">
    <source>
        <dbReference type="ARBA" id="ARBA00023163"/>
    </source>
</evidence>
<reference evidence="10 11" key="1">
    <citation type="submission" date="2015-11" db="EMBL/GenBank/DDBJ databases">
        <title>Genomic analysis of 38 Legionella species identifies large and diverse effector repertoires.</title>
        <authorList>
            <person name="Burstein D."/>
            <person name="Amaro F."/>
            <person name="Zusman T."/>
            <person name="Lifshitz Z."/>
            <person name="Cohen O."/>
            <person name="Gilbert J.A."/>
            <person name="Pupko T."/>
            <person name="Shuman H.A."/>
            <person name="Segal G."/>
        </authorList>
    </citation>
    <scope>NUCLEOTIDE SEQUENCE [LARGE SCALE GENOMIC DNA]</scope>
    <source>
        <strain evidence="10 11">Mt.St.Helens-9</strain>
    </source>
</reference>
<protein>
    <recommendedName>
        <fullName evidence="2">Negative regulator of flagellin synthesis</fullName>
    </recommendedName>
    <alternativeName>
        <fullName evidence="8">Anti-sigma-28 factor</fullName>
    </alternativeName>
</protein>
<keyword evidence="10" id="KW-0282">Flagellum</keyword>
<gene>
    <name evidence="10" type="primary">flgM</name>
    <name evidence="10" type="ORF">Lspi_0975</name>
</gene>
<dbReference type="Proteomes" id="UP000054877">
    <property type="component" value="Unassembled WGS sequence"/>
</dbReference>
<dbReference type="Pfam" id="PF04316">
    <property type="entry name" value="FlgM"/>
    <property type="match status" value="1"/>
</dbReference>
<name>A0A0W0Z6R2_LEGSP</name>
<keyword evidence="6" id="KW-0804">Transcription</keyword>
<dbReference type="SUPFAM" id="SSF101498">
    <property type="entry name" value="Anti-sigma factor FlgM"/>
    <property type="match status" value="1"/>
</dbReference>
<dbReference type="OrthoDB" id="5654317at2"/>
<sequence>MESVLERKVMVNSVNDSGNFKFIDPDTKLPRADTRAKESVTTEASTVSLSDVSQQISALKEMVLNSSEINYDRVQMLKEQLDAGRYQILSSRIAERMYSDFQLA</sequence>
<dbReference type="InterPro" id="IPR007412">
    <property type="entry name" value="FlgM"/>
</dbReference>
<evidence type="ECO:0000256" key="2">
    <source>
        <dbReference type="ARBA" id="ARBA00017823"/>
    </source>
</evidence>
<organism evidence="10 11">
    <name type="scientific">Legionella spiritensis</name>
    <dbReference type="NCBI Taxonomy" id="452"/>
    <lineage>
        <taxon>Bacteria</taxon>
        <taxon>Pseudomonadati</taxon>
        <taxon>Pseudomonadota</taxon>
        <taxon>Gammaproteobacteria</taxon>
        <taxon>Legionellales</taxon>
        <taxon>Legionellaceae</taxon>
        <taxon>Legionella</taxon>
    </lineage>
</organism>
<accession>A0A0W0Z6R2</accession>
<comment type="function">
    <text evidence="7">Responsible for the coupling of flagellin expression to flagellar assembly by preventing expression of the flagellin genes when a component of the middle class of proteins is defective. It negatively regulates flagellar genes by inhibiting the activity of FliA by directly binding to FliA.</text>
</comment>
<evidence type="ECO:0000256" key="4">
    <source>
        <dbReference type="ARBA" id="ARBA00022795"/>
    </source>
</evidence>
<dbReference type="NCBIfam" id="TIGR03824">
    <property type="entry name" value="FlgM_jcvi"/>
    <property type="match status" value="1"/>
</dbReference>
<evidence type="ECO:0000259" key="9">
    <source>
        <dbReference type="Pfam" id="PF04316"/>
    </source>
</evidence>
<keyword evidence="5" id="KW-0805">Transcription regulation</keyword>
<dbReference type="GO" id="GO:0045892">
    <property type="term" value="P:negative regulation of DNA-templated transcription"/>
    <property type="evidence" value="ECO:0007669"/>
    <property type="project" value="InterPro"/>
</dbReference>
<keyword evidence="10" id="KW-0966">Cell projection</keyword>
<evidence type="ECO:0000256" key="1">
    <source>
        <dbReference type="ARBA" id="ARBA00005322"/>
    </source>
</evidence>
<keyword evidence="3" id="KW-0678">Repressor</keyword>
<keyword evidence="11" id="KW-1185">Reference proteome</keyword>
<dbReference type="EMBL" id="LNYX01000012">
    <property type="protein sequence ID" value="KTD64808.1"/>
    <property type="molecule type" value="Genomic_DNA"/>
</dbReference>
<comment type="caution">
    <text evidence="10">The sequence shown here is derived from an EMBL/GenBank/DDBJ whole genome shotgun (WGS) entry which is preliminary data.</text>
</comment>
<evidence type="ECO:0000256" key="5">
    <source>
        <dbReference type="ARBA" id="ARBA00023015"/>
    </source>
</evidence>
<evidence type="ECO:0000313" key="11">
    <source>
        <dbReference type="Proteomes" id="UP000054877"/>
    </source>
</evidence>
<dbReference type="PATRIC" id="fig|452.5.peg.1069"/>
<evidence type="ECO:0000256" key="3">
    <source>
        <dbReference type="ARBA" id="ARBA00022491"/>
    </source>
</evidence>
<dbReference type="RefSeq" id="WP_058482909.1">
    <property type="nucleotide sequence ID" value="NZ_CAAAII010000003.1"/>
</dbReference>
<proteinExistence type="inferred from homology"/>
<dbReference type="InterPro" id="IPR035890">
    <property type="entry name" value="Anti-sigma-28_factor_FlgM_sf"/>
</dbReference>
<dbReference type="STRING" id="452.Lspi_0975"/>
<evidence type="ECO:0000256" key="7">
    <source>
        <dbReference type="ARBA" id="ARBA00024739"/>
    </source>
</evidence>
<comment type="similarity">
    <text evidence="1">Belongs to the FlgM family.</text>
</comment>
<dbReference type="AlphaFoldDB" id="A0A0W0Z6R2"/>
<dbReference type="InterPro" id="IPR031316">
    <property type="entry name" value="FlgM_C"/>
</dbReference>
<keyword evidence="10" id="KW-0969">Cilium</keyword>